<dbReference type="InterPro" id="IPR011042">
    <property type="entry name" value="6-blade_b-propeller_TolB-like"/>
</dbReference>
<feature type="chain" id="PRO_5039557187" description="Protein yellow" evidence="7">
    <location>
        <begin position="29"/>
        <end position="617"/>
    </location>
</feature>
<evidence type="ECO:0000256" key="4">
    <source>
        <dbReference type="ARBA" id="ARBA00014360"/>
    </source>
</evidence>
<evidence type="ECO:0000256" key="6">
    <source>
        <dbReference type="ARBA" id="ARBA00023180"/>
    </source>
</evidence>
<dbReference type="GO" id="GO:0005576">
    <property type="term" value="C:extracellular region"/>
    <property type="evidence" value="ECO:0007669"/>
    <property type="project" value="UniProtKB-SubCell"/>
</dbReference>
<keyword evidence="5" id="KW-0964">Secreted</keyword>
<feature type="signal peptide" evidence="7">
    <location>
        <begin position="1"/>
        <end position="28"/>
    </location>
</feature>
<keyword evidence="7" id="KW-0732">Signal</keyword>
<reference evidence="9" key="1">
    <citation type="submission" date="2025-08" db="UniProtKB">
        <authorList>
            <consortium name="RefSeq"/>
        </authorList>
    </citation>
    <scope>IDENTIFICATION</scope>
    <source>
        <tissue evidence="9">Whole organism</tissue>
    </source>
</reference>
<gene>
    <name evidence="9" type="primary">LOC113213078</name>
</gene>
<evidence type="ECO:0000313" key="8">
    <source>
        <dbReference type="Proteomes" id="UP000504606"/>
    </source>
</evidence>
<dbReference type="PRINTS" id="PR01366">
    <property type="entry name" value="ROYALJELLY"/>
</dbReference>
<proteinExistence type="inferred from homology"/>
<dbReference type="Gene3D" id="2.120.10.30">
    <property type="entry name" value="TolB, C-terminal domain"/>
    <property type="match status" value="1"/>
</dbReference>
<dbReference type="Pfam" id="PF03022">
    <property type="entry name" value="MRJP"/>
    <property type="match status" value="1"/>
</dbReference>
<dbReference type="OrthoDB" id="7776143at2759"/>
<protein>
    <recommendedName>
        <fullName evidence="4">Protein yellow</fullName>
    </recommendedName>
</protein>
<comment type="subcellular location">
    <subcellularLocation>
        <location evidence="2">Secreted</location>
    </subcellularLocation>
</comment>
<evidence type="ECO:0000256" key="1">
    <source>
        <dbReference type="ARBA" id="ARBA00002855"/>
    </source>
</evidence>
<evidence type="ECO:0000256" key="7">
    <source>
        <dbReference type="SAM" id="SignalP"/>
    </source>
</evidence>
<comment type="function">
    <text evidence="1">Controls the pigmentation pattern of the adult cuticle and larval mouth parts.</text>
</comment>
<dbReference type="PANTHER" id="PTHR10009:SF14">
    <property type="entry name" value="PROTEIN YELLOW"/>
    <property type="match status" value="1"/>
</dbReference>
<evidence type="ECO:0000256" key="5">
    <source>
        <dbReference type="ARBA" id="ARBA00022525"/>
    </source>
</evidence>
<sequence>MVILFISLADLTTMPPAMLLLLVAAAAAAEPVSVYTARGQLLHLLHAQQPPPDTRHPADLPLSAQPASVQPFFGALPVVPGPVAPSPPPALPARPRQLAAGNAAVQVSKLQERFSWRSLDFAFPDERSRQVALQTGGFIPENNLPVGIEVWGDKLFVTVPRWRAGIPSTLNYISLSQSYGDSPRLVPYPDWKTNIEGNCGTGITTTYRIKADACDRLWVLDTGTVGIGNTTQNPCPYSILVFDLTTDTLLRRYTLRTQDTNQNTFIANIAVDVGRTCDDTFLYASDELGYGLIVYSWELNTSWRAQHGFFLPDPLKGDFNVAGLNFQWFEEGIFGLALSAPKQDGFRTLFFSPLASNREFAVSTRVLRDKAMAEAEESYHQYVALPNRGPNTHTTAQVMDDDGVLFYNLIDQNAVGCWNSRLPFTRDTQGVVDRDDIGLVFPSDVKVDAQKTLWVMSDRMPVFLISNSIDFTNDVNFRIYSAPIADLIRGTVCDVDQGNSVLPEHDTAVALPPRRAYTAPPVRYVAPAAPAASAAPYSAPSAPAVDVPYTATPASYAGPTAAAAPLAGPLSATAFAAGLGRSPADSPLSVVSGGGLGPNGVLPSSYSLQWWSTSSRR</sequence>
<organism evidence="8 9">
    <name type="scientific">Frankliniella occidentalis</name>
    <name type="common">Western flower thrips</name>
    <name type="synonym">Euthrips occidentalis</name>
    <dbReference type="NCBI Taxonomy" id="133901"/>
    <lineage>
        <taxon>Eukaryota</taxon>
        <taxon>Metazoa</taxon>
        <taxon>Ecdysozoa</taxon>
        <taxon>Arthropoda</taxon>
        <taxon>Hexapoda</taxon>
        <taxon>Insecta</taxon>
        <taxon>Pterygota</taxon>
        <taxon>Neoptera</taxon>
        <taxon>Paraneoptera</taxon>
        <taxon>Thysanoptera</taxon>
        <taxon>Terebrantia</taxon>
        <taxon>Thripoidea</taxon>
        <taxon>Thripidae</taxon>
        <taxon>Frankliniella</taxon>
    </lineage>
</organism>
<name>A0A9C6XUQ0_FRAOC</name>
<accession>A0A9C6XUQ0</accession>
<dbReference type="GeneID" id="113213078"/>
<comment type="similarity">
    <text evidence="3">Belongs to the major royal jelly protein family.</text>
</comment>
<evidence type="ECO:0000256" key="2">
    <source>
        <dbReference type="ARBA" id="ARBA00004613"/>
    </source>
</evidence>
<dbReference type="Proteomes" id="UP000504606">
    <property type="component" value="Unplaced"/>
</dbReference>
<dbReference type="AlphaFoldDB" id="A0A9C6XUQ0"/>
<dbReference type="InterPro" id="IPR017996">
    <property type="entry name" value="MRJP/yellow-related"/>
</dbReference>
<evidence type="ECO:0000256" key="3">
    <source>
        <dbReference type="ARBA" id="ARBA00009127"/>
    </source>
</evidence>
<dbReference type="PANTHER" id="PTHR10009">
    <property type="entry name" value="PROTEIN YELLOW-RELATED"/>
    <property type="match status" value="1"/>
</dbReference>
<dbReference type="KEGG" id="foc:113213078"/>
<keyword evidence="6" id="KW-0325">Glycoprotein</keyword>
<keyword evidence="8" id="KW-1185">Reference proteome</keyword>
<dbReference type="FunFam" id="2.120.10.30:FF:000046">
    <property type="entry name" value="Blast:Protein yellow"/>
    <property type="match status" value="1"/>
</dbReference>
<evidence type="ECO:0000313" key="9">
    <source>
        <dbReference type="RefSeq" id="XP_052131306.1"/>
    </source>
</evidence>
<dbReference type="RefSeq" id="XP_052131306.1">
    <property type="nucleotide sequence ID" value="XM_052275346.1"/>
</dbReference>